<dbReference type="Gene3D" id="1.20.58.60">
    <property type="match status" value="1"/>
</dbReference>
<evidence type="ECO:0000313" key="3">
    <source>
        <dbReference type="Proteomes" id="UP001186944"/>
    </source>
</evidence>
<dbReference type="EMBL" id="VSWD01000012">
    <property type="protein sequence ID" value="KAK3086025.1"/>
    <property type="molecule type" value="Genomic_DNA"/>
</dbReference>
<reference evidence="2" key="1">
    <citation type="submission" date="2019-08" db="EMBL/GenBank/DDBJ databases">
        <title>The improved chromosome-level genome for the pearl oyster Pinctada fucata martensii using PacBio sequencing and Hi-C.</title>
        <authorList>
            <person name="Zheng Z."/>
        </authorList>
    </citation>
    <scope>NUCLEOTIDE SEQUENCE</scope>
    <source>
        <strain evidence="2">ZZ-2019</strain>
        <tissue evidence="2">Adductor muscle</tissue>
    </source>
</reference>
<evidence type="ECO:0000256" key="1">
    <source>
        <dbReference type="SAM" id="MobiDB-lite"/>
    </source>
</evidence>
<accession>A0AA89BX99</accession>
<evidence type="ECO:0000313" key="2">
    <source>
        <dbReference type="EMBL" id="KAK3086025.1"/>
    </source>
</evidence>
<gene>
    <name evidence="2" type="ORF">FSP39_012335</name>
</gene>
<sequence>MTTLTLQPEEHDESPTEIELETLHARLWEFYGEATGTACSQARDMMQRYYGNNFQSYTHYFLEPMISLLKEIKEIYHKSCEHRQNWPFSIRGCVLLHLSEISQIELSSGDFYFCVGQDSSRSGQFQFILRYHNSAGIRESVFLAPESSTETVAMDLVNRFRDSNDEDLGQMLKNCLVVFEDSVERLKWDEVVSPCQDCRRNRVTSHITNRHVYPKSQTSSYLCLSEGNVNGMTDQRGGHSRSPGPGGGGGNQHDPGGQRSPGPGFYRHRALDCPQTILDVDYQLLQSGICILPGCRDLEGRSVVFIFTSSCIWQNQQVSSVELARHLMYYRSVPREDVRCKGMTVVANVQGASVSTINILLEALYLFEGNCRGGIAVIHLLADEQSQGLVQRSPVYDSHTPFKLDILLTEELLTEFISLDQLPLVLDGLFVYNHEEWIRFHMELDPFVSKIRTVAKYLVCIMQELSEVETMPKTSKESGQLIEHHQHLVKSAFKDQRFVSLQAEGESIINCLRREDLHMGHSEDYRDSMESVNKLYDHLNNTMVKLVHLADSRLTKLERCLQLREFEEECTKIIEWTTRDGEEFLCRHAQLADNLKGIKSQQKEFEKFYFQAMTHIEKGNDLLEEASLLAQSGNFDEATGTYEWALEAMKYAASMKMEHCESFSGLEKLLQSLELYLRDHPVMKPETFENMFHLAGKVKK</sequence>
<organism evidence="2 3">
    <name type="scientific">Pinctada imbricata</name>
    <name type="common">Atlantic pearl-oyster</name>
    <name type="synonym">Pinctada martensii</name>
    <dbReference type="NCBI Taxonomy" id="66713"/>
    <lineage>
        <taxon>Eukaryota</taxon>
        <taxon>Metazoa</taxon>
        <taxon>Spiralia</taxon>
        <taxon>Lophotrochozoa</taxon>
        <taxon>Mollusca</taxon>
        <taxon>Bivalvia</taxon>
        <taxon>Autobranchia</taxon>
        <taxon>Pteriomorphia</taxon>
        <taxon>Pterioida</taxon>
        <taxon>Pterioidea</taxon>
        <taxon>Pteriidae</taxon>
        <taxon>Pinctada</taxon>
    </lineage>
</organism>
<dbReference type="PANTHER" id="PTHR45845:SF3">
    <property type="entry name" value="PURATROPHIN-1-LIKE, ISOFORM A"/>
    <property type="match status" value="1"/>
</dbReference>
<dbReference type="AlphaFoldDB" id="A0AA89BX99"/>
<protein>
    <submittedName>
        <fullName evidence="2">Uncharacterized protein</fullName>
    </submittedName>
</protein>
<proteinExistence type="predicted"/>
<dbReference type="PANTHER" id="PTHR45845">
    <property type="entry name" value="RHO GUANINE NUCLEOTIDE EXCHANGE FACTOR-RELATED"/>
    <property type="match status" value="1"/>
</dbReference>
<dbReference type="Proteomes" id="UP001186944">
    <property type="component" value="Unassembled WGS sequence"/>
</dbReference>
<feature type="region of interest" description="Disordered" evidence="1">
    <location>
        <begin position="232"/>
        <end position="265"/>
    </location>
</feature>
<comment type="caution">
    <text evidence="2">The sequence shown here is derived from an EMBL/GenBank/DDBJ whole genome shotgun (WGS) entry which is preliminary data.</text>
</comment>
<name>A0AA89BX99_PINIB</name>
<dbReference type="SUPFAM" id="SSF46966">
    <property type="entry name" value="Spectrin repeat"/>
    <property type="match status" value="1"/>
</dbReference>
<keyword evidence="3" id="KW-1185">Reference proteome</keyword>
<dbReference type="InterPro" id="IPR052231">
    <property type="entry name" value="Rho_GEF_signaling-related"/>
</dbReference>